<gene>
    <name evidence="3" type="ORF">BAR1_05300</name>
</gene>
<protein>
    <submittedName>
        <fullName evidence="3">XdhC family protein</fullName>
    </submittedName>
</protein>
<evidence type="ECO:0000313" key="4">
    <source>
        <dbReference type="Proteomes" id="UP000261704"/>
    </source>
</evidence>
<evidence type="ECO:0000313" key="3">
    <source>
        <dbReference type="EMBL" id="AXX97399.1"/>
    </source>
</evidence>
<dbReference type="Pfam" id="PF13478">
    <property type="entry name" value="XdhC_C"/>
    <property type="match status" value="1"/>
</dbReference>
<dbReference type="InterPro" id="IPR003777">
    <property type="entry name" value="XdhC_CoxI"/>
</dbReference>
<reference evidence="3 4" key="1">
    <citation type="submission" date="2018-09" db="EMBL/GenBank/DDBJ databases">
        <title>Profundibacter amoris BAR1 gen. nov., sp. nov., a new member of the Roseobacter clade isolated at Lokis Castle Vent Field on the Arctic Mid-Oceanic Ridge.</title>
        <authorList>
            <person name="Le Moine Bauer S."/>
            <person name="Sjoeberg A.G."/>
            <person name="L'Haridon S."/>
            <person name="Stokke R."/>
            <person name="Roalkvam I."/>
            <person name="Steen I.H."/>
            <person name="Dahle H."/>
        </authorList>
    </citation>
    <scope>NUCLEOTIDE SEQUENCE [LARGE SCALE GENOMIC DNA]</scope>
    <source>
        <strain evidence="3 4">BAR1</strain>
    </source>
</reference>
<dbReference type="Gene3D" id="3.40.50.720">
    <property type="entry name" value="NAD(P)-binding Rossmann-like Domain"/>
    <property type="match status" value="1"/>
</dbReference>
<dbReference type="OrthoDB" id="9815497at2"/>
<keyword evidence="4" id="KW-1185">Reference proteome</keyword>
<proteinExistence type="predicted"/>
<dbReference type="RefSeq" id="WP_118942056.1">
    <property type="nucleotide sequence ID" value="NZ_CP032125.1"/>
</dbReference>
<feature type="domain" description="XdhC Rossmann" evidence="2">
    <location>
        <begin position="173"/>
        <end position="314"/>
    </location>
</feature>
<dbReference type="Proteomes" id="UP000261704">
    <property type="component" value="Chromosome"/>
</dbReference>
<accession>A0A347UEX1</accession>
<feature type="domain" description="XdhC- CoxI" evidence="1">
    <location>
        <begin position="15"/>
        <end position="82"/>
    </location>
</feature>
<dbReference type="InterPro" id="IPR052698">
    <property type="entry name" value="MoCofactor_Util/Proc"/>
</dbReference>
<dbReference type="KEGG" id="pamo:BAR1_05300"/>
<name>A0A347UEX1_9RHOB</name>
<evidence type="ECO:0000259" key="2">
    <source>
        <dbReference type="Pfam" id="PF13478"/>
    </source>
</evidence>
<evidence type="ECO:0000259" key="1">
    <source>
        <dbReference type="Pfam" id="PF02625"/>
    </source>
</evidence>
<dbReference type="PANTHER" id="PTHR30388:SF4">
    <property type="entry name" value="MOLYBDENUM COFACTOR INSERTION CHAPERONE PAOD"/>
    <property type="match status" value="1"/>
</dbReference>
<dbReference type="Pfam" id="PF02625">
    <property type="entry name" value="XdhC_CoxI"/>
    <property type="match status" value="1"/>
</dbReference>
<dbReference type="InterPro" id="IPR027051">
    <property type="entry name" value="XdhC_Rossmann_dom"/>
</dbReference>
<sequence length="322" mass="34252">MSQNFDNIPETALAWHRAGRGAALATVVETWGSAPRPVGSQLAIAGDTEIAGSVSGGCVEGAVIIEAMDALEDGKPRMMEFGVSDDQAFAVGLACGGKIRVMIEPVGTVMPEDMLAELVAARADRIPVAYVVNPDTQSRRLTKQGDYPDRFRSDKSGFEGDEFVAIHNPPLKMVVVGAVHITQPLLVMARLAGYDPVLVDPRAAFGSKARFPNEEIIDDWPDEALKAQGLDARTAVITLSHDPKIDDPALTVALQSDAFYIGSLGSTRTHAKRVERLTAAGFNDAEIARIHAPVGLDIGSKSPAEIALSIMAQITETLRKSG</sequence>
<dbReference type="PANTHER" id="PTHR30388">
    <property type="entry name" value="ALDEHYDE OXIDOREDUCTASE MOLYBDENUM COFACTOR ASSEMBLY PROTEIN"/>
    <property type="match status" value="1"/>
</dbReference>
<organism evidence="3 4">
    <name type="scientific">Profundibacter amoris</name>
    <dbReference type="NCBI Taxonomy" id="2171755"/>
    <lineage>
        <taxon>Bacteria</taxon>
        <taxon>Pseudomonadati</taxon>
        <taxon>Pseudomonadota</taxon>
        <taxon>Alphaproteobacteria</taxon>
        <taxon>Rhodobacterales</taxon>
        <taxon>Paracoccaceae</taxon>
        <taxon>Profundibacter</taxon>
    </lineage>
</organism>
<dbReference type="EMBL" id="CP032125">
    <property type="protein sequence ID" value="AXX97399.1"/>
    <property type="molecule type" value="Genomic_DNA"/>
</dbReference>
<dbReference type="AlphaFoldDB" id="A0A347UEX1"/>